<gene>
    <name evidence="3" type="ORF">GCM10025759_04680</name>
</gene>
<feature type="domain" description="Abortive infection protein-like C-terminal" evidence="1">
    <location>
        <begin position="182"/>
        <end position="251"/>
    </location>
</feature>
<keyword evidence="4" id="KW-1185">Reference proteome</keyword>
<dbReference type="Pfam" id="PF18865">
    <property type="entry name" value="AbiJ_NTD5"/>
    <property type="match status" value="1"/>
</dbReference>
<feature type="domain" description="AbiJ N-terminal" evidence="2">
    <location>
        <begin position="15"/>
        <end position="101"/>
    </location>
</feature>
<dbReference type="InterPro" id="IPR026001">
    <property type="entry name" value="Abi-like_C"/>
</dbReference>
<evidence type="ECO:0000259" key="1">
    <source>
        <dbReference type="Pfam" id="PF14355"/>
    </source>
</evidence>
<evidence type="ECO:0000313" key="3">
    <source>
        <dbReference type="EMBL" id="GAA5068690.1"/>
    </source>
</evidence>
<organism evidence="3 4">
    <name type="scientific">Lysobacter panacisoli</name>
    <dbReference type="NCBI Taxonomy" id="1255263"/>
    <lineage>
        <taxon>Bacteria</taxon>
        <taxon>Pseudomonadati</taxon>
        <taxon>Pseudomonadota</taxon>
        <taxon>Gammaproteobacteria</taxon>
        <taxon>Lysobacterales</taxon>
        <taxon>Lysobacteraceae</taxon>
        <taxon>Lysobacter</taxon>
    </lineage>
</organism>
<comment type="caution">
    <text evidence="3">The sequence shown here is derived from an EMBL/GenBank/DDBJ whole genome shotgun (WGS) entry which is preliminary data.</text>
</comment>
<dbReference type="EMBL" id="BAABKY010000001">
    <property type="protein sequence ID" value="GAA5068690.1"/>
    <property type="molecule type" value="Genomic_DNA"/>
</dbReference>
<protein>
    <recommendedName>
        <fullName evidence="5">Abortive infection protein-like C-terminal domain-containing protein</fullName>
    </recommendedName>
</protein>
<dbReference type="Proteomes" id="UP001501083">
    <property type="component" value="Unassembled WGS sequence"/>
</dbReference>
<dbReference type="InterPro" id="IPR040508">
    <property type="entry name" value="AbiJ_NTD5"/>
</dbReference>
<evidence type="ECO:0008006" key="5">
    <source>
        <dbReference type="Google" id="ProtNLM"/>
    </source>
</evidence>
<sequence length="255" mass="28350">MILNIRDALRDPSMSGKLMLALQRAVSDQFTQTDWEELGYETGEHDYITGHQRLMRSLYFGDEDYGACVFQALRYFADHNTATIEALLKRKKIRFALENDAPELLQGLGLTESHVPAMPSGSITASQVVERALADADHLLAKSGPISCIDRLHTALQGYLKELAVRAGVAVDDQASLTQLFKLLRASHPKFQHLGSQDKDIVRVLNSLSNVVDALNTIRNHASVAHPNDNLLDEAEAMLMVNVTRTLFHYLNAKV</sequence>
<dbReference type="Pfam" id="PF14355">
    <property type="entry name" value="Abi_C"/>
    <property type="match status" value="1"/>
</dbReference>
<reference evidence="4" key="1">
    <citation type="journal article" date="2019" name="Int. J. Syst. Evol. Microbiol.">
        <title>The Global Catalogue of Microorganisms (GCM) 10K type strain sequencing project: providing services to taxonomists for standard genome sequencing and annotation.</title>
        <authorList>
            <consortium name="The Broad Institute Genomics Platform"/>
            <consortium name="The Broad Institute Genome Sequencing Center for Infectious Disease"/>
            <person name="Wu L."/>
            <person name="Ma J."/>
        </authorList>
    </citation>
    <scope>NUCLEOTIDE SEQUENCE [LARGE SCALE GENOMIC DNA]</scope>
    <source>
        <strain evidence="4">JCM 19212</strain>
    </source>
</reference>
<name>A0ABP9L2D2_9GAMM</name>
<evidence type="ECO:0000259" key="2">
    <source>
        <dbReference type="Pfam" id="PF18865"/>
    </source>
</evidence>
<accession>A0ABP9L2D2</accession>
<evidence type="ECO:0000313" key="4">
    <source>
        <dbReference type="Proteomes" id="UP001501083"/>
    </source>
</evidence>
<proteinExistence type="predicted"/>